<feature type="compositionally biased region" description="Basic and acidic residues" evidence="1">
    <location>
        <begin position="303"/>
        <end position="325"/>
    </location>
</feature>
<evidence type="ECO:0000256" key="2">
    <source>
        <dbReference type="SAM" id="SignalP"/>
    </source>
</evidence>
<evidence type="ECO:0000313" key="3">
    <source>
        <dbReference type="EMBL" id="QBK31435.1"/>
    </source>
</evidence>
<dbReference type="GeneID" id="90768214"/>
<dbReference type="EMBL" id="CP036532">
    <property type="protein sequence ID" value="QBK31435.1"/>
    <property type="molecule type" value="Genomic_DNA"/>
</dbReference>
<dbReference type="OrthoDB" id="7063095at2"/>
<organism evidence="3 4">
    <name type="scientific">Roseitalea porphyridii</name>
    <dbReference type="NCBI Taxonomy" id="1852022"/>
    <lineage>
        <taxon>Bacteria</taxon>
        <taxon>Pseudomonadati</taxon>
        <taxon>Pseudomonadota</taxon>
        <taxon>Alphaproteobacteria</taxon>
        <taxon>Hyphomicrobiales</taxon>
        <taxon>Ahrensiaceae</taxon>
        <taxon>Roseitalea</taxon>
    </lineage>
</organism>
<dbReference type="RefSeq" id="WP_131617098.1">
    <property type="nucleotide sequence ID" value="NZ_CP036532.1"/>
</dbReference>
<feature type="signal peptide" evidence="2">
    <location>
        <begin position="1"/>
        <end position="23"/>
    </location>
</feature>
<feature type="chain" id="PRO_5020986726" description="PepSY domain-containing protein" evidence="2">
    <location>
        <begin position="24"/>
        <end position="470"/>
    </location>
</feature>
<dbReference type="Proteomes" id="UP000293719">
    <property type="component" value="Chromosome"/>
</dbReference>
<keyword evidence="2" id="KW-0732">Signal</keyword>
<dbReference type="KEGG" id="rpod:E0E05_12970"/>
<feature type="region of interest" description="Disordered" evidence="1">
    <location>
        <begin position="264"/>
        <end position="343"/>
    </location>
</feature>
<gene>
    <name evidence="3" type="ORF">E0E05_12970</name>
</gene>
<name>A0A4P6V2L9_9HYPH</name>
<protein>
    <recommendedName>
        <fullName evidence="5">PepSY domain-containing protein</fullName>
    </recommendedName>
</protein>
<evidence type="ECO:0000313" key="4">
    <source>
        <dbReference type="Proteomes" id="UP000293719"/>
    </source>
</evidence>
<feature type="compositionally biased region" description="Basic and acidic residues" evidence="1">
    <location>
        <begin position="186"/>
        <end position="205"/>
    </location>
</feature>
<evidence type="ECO:0008006" key="5">
    <source>
        <dbReference type="Google" id="ProtNLM"/>
    </source>
</evidence>
<feature type="region of interest" description="Disordered" evidence="1">
    <location>
        <begin position="108"/>
        <end position="129"/>
    </location>
</feature>
<keyword evidence="4" id="KW-1185">Reference proteome</keyword>
<sequence>MKPILTTTASALALALTFGPATAQQTSDELNRGVIDACRAILDAQANASADRNMMNGNGNGENGLRADAGIQPGEQIPQTVPDYPNDAQAAEAMAQTGNEIDPLDNLQNPGEQIASTTQPNDAATTSTNRQIDMQAGQGTVAKRYRSAGEGFDNPGRIETEAGAASVDAAQGTIADRYVPIYGGDEDQRSADAGPVERPDRDMVDHQNGSFDAARDGRAQEGPIAETYDDFAATIDQPGGRQADDTNPLREGSEMISEGLTAVEPGLNQQADRGDLDPVTNGEDAMNGGATAMGEPDSGPIPAERDQTDLVERDRTATSERDRQMARNGSDRAQPAPTDRRSVQRAYQVASAVVPHVRFSGWQRTNEGGSAYVFAGVNRVTGRPTAIYMTDGARVNEIRERIPLRAVPTDLRRTIGSEIEGLRVSSVARSLRSDFDVYYEFDGILRSGRPVAIEIRADGEDFTMNAPTNS</sequence>
<accession>A0A4P6V2L9</accession>
<proteinExistence type="predicted"/>
<feature type="region of interest" description="Disordered" evidence="1">
    <location>
        <begin position="183"/>
        <end position="206"/>
    </location>
</feature>
<evidence type="ECO:0000256" key="1">
    <source>
        <dbReference type="SAM" id="MobiDB-lite"/>
    </source>
</evidence>
<reference evidence="3 4" key="1">
    <citation type="journal article" date="2017" name="Int. J. Syst. Evol. Microbiol.">
        <title>Roseitalea porphyridii gen. nov., sp. nov., isolated from a red alga, and reclassification of Hoeflea suaedae Chung et al. 2013 as Pseudohoeflea suaedae gen. nov., comb. nov.</title>
        <authorList>
            <person name="Hyeon J.W."/>
            <person name="Jeong S.E."/>
            <person name="Baek K."/>
            <person name="Jeon C.O."/>
        </authorList>
    </citation>
    <scope>NUCLEOTIDE SEQUENCE [LARGE SCALE GENOMIC DNA]</scope>
    <source>
        <strain evidence="3 4">MA7-20</strain>
    </source>
</reference>
<dbReference type="AlphaFoldDB" id="A0A4P6V2L9"/>